<dbReference type="PATRIC" id="fig|1239307.3.peg.3238"/>
<organism evidence="1 2">
    <name type="scientific">Sodalis praecaptivus</name>
    <dbReference type="NCBI Taxonomy" id="1239307"/>
    <lineage>
        <taxon>Bacteria</taxon>
        <taxon>Pseudomonadati</taxon>
        <taxon>Pseudomonadota</taxon>
        <taxon>Gammaproteobacteria</taxon>
        <taxon>Enterobacterales</taxon>
        <taxon>Bruguierivoracaceae</taxon>
        <taxon>Sodalis</taxon>
    </lineage>
</organism>
<dbReference type="RefSeq" id="WP_051440182.1">
    <property type="nucleotide sequence ID" value="NZ_CP006569.1"/>
</dbReference>
<accession>W0I0K4</accession>
<sequence length="71" mass="7951">MVTPVENNALRAVARQCSDELHSALKDNPSEKFNTISRPIILKHAARVEPRFSLCQLIHAVGVLNGQYPER</sequence>
<protein>
    <submittedName>
        <fullName evidence="1">Phage protein</fullName>
    </submittedName>
</protein>
<dbReference type="Proteomes" id="UP000019028">
    <property type="component" value="Chromosome"/>
</dbReference>
<evidence type="ECO:0000313" key="1">
    <source>
        <dbReference type="EMBL" id="AHF77953.1"/>
    </source>
</evidence>
<dbReference type="KEGG" id="sod:Sant_2945"/>
<reference evidence="1 2" key="1">
    <citation type="journal article" date="2014" name="Genome Biol. Evol.">
        <title>Genome degeneration and adaptation in a nascent stage of symbiosis.</title>
        <authorList>
            <person name="Oakeson K.F."/>
            <person name="Gil R."/>
            <person name="Clayton A.L."/>
            <person name="Dunn D.M."/>
            <person name="von Niederhausern A.C."/>
            <person name="Hamil C."/>
            <person name="Aoyagi A."/>
            <person name="Duval B."/>
            <person name="Baca A."/>
            <person name="Silva F.J."/>
            <person name="Vallier A."/>
            <person name="Jackson D.G."/>
            <person name="Latorre A."/>
            <person name="Weiss R.B."/>
            <person name="Heddi A."/>
            <person name="Moya A."/>
            <person name="Dale C."/>
        </authorList>
    </citation>
    <scope>NUCLEOTIDE SEQUENCE [LARGE SCALE GENOMIC DNA]</scope>
    <source>
        <strain evidence="1 2">HS1</strain>
    </source>
</reference>
<proteinExistence type="predicted"/>
<evidence type="ECO:0000313" key="2">
    <source>
        <dbReference type="Proteomes" id="UP000019028"/>
    </source>
</evidence>
<dbReference type="OrthoDB" id="6432873at2"/>
<dbReference type="AlphaFoldDB" id="W0I0K4"/>
<dbReference type="EMBL" id="CP006569">
    <property type="protein sequence ID" value="AHF77953.1"/>
    <property type="molecule type" value="Genomic_DNA"/>
</dbReference>
<dbReference type="HOGENOM" id="CLU_185959_0_0_6"/>
<name>W0I0K4_9GAMM</name>
<gene>
    <name evidence="1" type="ORF">Sant_2945</name>
</gene>
<keyword evidence="2" id="KW-1185">Reference proteome</keyword>